<feature type="compositionally biased region" description="Acidic residues" evidence="6">
    <location>
        <begin position="601"/>
        <end position="610"/>
    </location>
</feature>
<dbReference type="InterPro" id="IPR042321">
    <property type="entry name" value="Ima1"/>
</dbReference>
<dbReference type="InterPro" id="IPR018617">
    <property type="entry name" value="Ima1_N"/>
</dbReference>
<keyword evidence="2" id="KW-0812">Transmembrane</keyword>
<feature type="region of interest" description="Disordered" evidence="6">
    <location>
        <begin position="500"/>
        <end position="558"/>
    </location>
</feature>
<evidence type="ECO:0000256" key="2">
    <source>
        <dbReference type="ARBA" id="ARBA00022692"/>
    </source>
</evidence>
<evidence type="ECO:0000313" key="8">
    <source>
        <dbReference type="EMBL" id="KAL1838292.1"/>
    </source>
</evidence>
<keyword evidence="9" id="KW-1185">Reference proteome</keyword>
<dbReference type="PANTHER" id="PTHR28538:SF1">
    <property type="entry name" value="INTEGRAL INNER NUCLEAR MEMBRANE PROTEIN IMA1"/>
    <property type="match status" value="1"/>
</dbReference>
<feature type="compositionally biased region" description="Gly residues" evidence="6">
    <location>
        <begin position="541"/>
        <end position="552"/>
    </location>
</feature>
<feature type="region of interest" description="Disordered" evidence="6">
    <location>
        <begin position="596"/>
        <end position="638"/>
    </location>
</feature>
<dbReference type="Proteomes" id="UP001583172">
    <property type="component" value="Unassembled WGS sequence"/>
</dbReference>
<evidence type="ECO:0000256" key="4">
    <source>
        <dbReference type="ARBA" id="ARBA00023136"/>
    </source>
</evidence>
<evidence type="ECO:0000256" key="1">
    <source>
        <dbReference type="ARBA" id="ARBA00004473"/>
    </source>
</evidence>
<feature type="compositionally biased region" description="Low complexity" evidence="6">
    <location>
        <begin position="516"/>
        <end position="525"/>
    </location>
</feature>
<feature type="region of interest" description="Disordered" evidence="6">
    <location>
        <begin position="421"/>
        <end position="445"/>
    </location>
</feature>
<reference evidence="8 9" key="1">
    <citation type="journal article" date="2024" name="Commun. Biol.">
        <title>Comparative genomic analysis of thermophilic fungi reveals convergent evolutionary adaptations and gene losses.</title>
        <authorList>
            <person name="Steindorff A.S."/>
            <person name="Aguilar-Pontes M.V."/>
            <person name="Robinson A.J."/>
            <person name="Andreopoulos B."/>
            <person name="LaButti K."/>
            <person name="Kuo A."/>
            <person name="Mondo S."/>
            <person name="Riley R."/>
            <person name="Otillar R."/>
            <person name="Haridas S."/>
            <person name="Lipzen A."/>
            <person name="Grimwood J."/>
            <person name="Schmutz J."/>
            <person name="Clum A."/>
            <person name="Reid I.D."/>
            <person name="Moisan M.C."/>
            <person name="Butler G."/>
            <person name="Nguyen T.T.M."/>
            <person name="Dewar K."/>
            <person name="Conant G."/>
            <person name="Drula E."/>
            <person name="Henrissat B."/>
            <person name="Hansel C."/>
            <person name="Singer S."/>
            <person name="Hutchinson M.I."/>
            <person name="de Vries R.P."/>
            <person name="Natvig D.O."/>
            <person name="Powell A.J."/>
            <person name="Tsang A."/>
            <person name="Grigoriev I.V."/>
        </authorList>
    </citation>
    <scope>NUCLEOTIDE SEQUENCE [LARGE SCALE GENOMIC DNA]</scope>
    <source>
        <strain evidence="8 9">CBS 620.91</strain>
    </source>
</reference>
<keyword evidence="4" id="KW-0472">Membrane</keyword>
<comment type="subcellular location">
    <subcellularLocation>
        <location evidence="1">Nucleus inner membrane</location>
        <topology evidence="1">Multi-pass membrane protein</topology>
    </subcellularLocation>
</comment>
<feature type="domain" description="Ima1 N-terminal" evidence="7">
    <location>
        <begin position="12"/>
        <end position="141"/>
    </location>
</feature>
<dbReference type="PANTHER" id="PTHR28538">
    <property type="entry name" value="INTEGRAL INNER NUCLEAR MEMBRANE PROTEIN IMA1"/>
    <property type="match status" value="1"/>
</dbReference>
<organism evidence="8 9">
    <name type="scientific">Humicola insolens</name>
    <name type="common">Soft-rot fungus</name>
    <dbReference type="NCBI Taxonomy" id="85995"/>
    <lineage>
        <taxon>Eukaryota</taxon>
        <taxon>Fungi</taxon>
        <taxon>Dikarya</taxon>
        <taxon>Ascomycota</taxon>
        <taxon>Pezizomycotina</taxon>
        <taxon>Sordariomycetes</taxon>
        <taxon>Sordariomycetidae</taxon>
        <taxon>Sordariales</taxon>
        <taxon>Chaetomiaceae</taxon>
        <taxon>Mycothermus</taxon>
    </lineage>
</organism>
<evidence type="ECO:0000256" key="5">
    <source>
        <dbReference type="ARBA" id="ARBA00023242"/>
    </source>
</evidence>
<proteinExistence type="predicted"/>
<dbReference type="EMBL" id="JAZGSY010000224">
    <property type="protein sequence ID" value="KAL1838292.1"/>
    <property type="molecule type" value="Genomic_DNA"/>
</dbReference>
<dbReference type="Pfam" id="PF09779">
    <property type="entry name" value="Ima1_N"/>
    <property type="match status" value="1"/>
</dbReference>
<feature type="region of interest" description="Disordered" evidence="6">
    <location>
        <begin position="334"/>
        <end position="401"/>
    </location>
</feature>
<feature type="compositionally biased region" description="Pro residues" evidence="6">
    <location>
        <begin position="339"/>
        <end position="348"/>
    </location>
</feature>
<feature type="compositionally biased region" description="Low complexity" evidence="6">
    <location>
        <begin position="381"/>
        <end position="390"/>
    </location>
</feature>
<sequence length="638" mass="70439">MPRLLRRRRYLACFYCGGKTSTLYDGQTRRFNCPFCEATNYLDENGEITDPPVATEKEATPRRSAAVRPVSHPVSTPERPSTDVFCSTCLKNQHLLTSSLAQYLPDPDDPEYDARERGLPRYRKLLERLYPQICPDCEPKVRRRLDQAAYTAKTDLLRRMLDRTAKERKSDTSRRIQKFNTIGRRLWIAANALQLSWQLIVVAELVTFYAALFDIGCGSYTSYIVRALEWLSPLSRLGPTNRLLDFSILATVLGIWWNPRFSHVARGLSKHISGLWMWWLLQFASLVLRVGMRKMDLARFDPLRFGTQMTGHAAFGITCLFIFTVGPRVVQPNAAPLINKPPPPPQPGDSPESSPDEIKSIADLLNDISNSPTSASPPSPSVGGISPVIPRSTRKSPPMGHIHRQATETFNTNISKIGSLHLDSSSSSSGGLGSTTADDADAMDWTPTVSHTTGFSAALQSPYRAFNTRGQREGERFNAAPTEPNRGVFWYRVPPAPTTPAQRVFNLPNQPGRLRPSPLSKTSSPTGGGGTSTWTPDQGIKFGGPGAGGGPTSWGRLKSKPAHLDVTFAPPRIWPETLLPDRVEKDPRTELVSSFRRGFSLEDDQEEEEGQGGNNNGVEDGQQGGAGWLGKIVPWFGG</sequence>
<evidence type="ECO:0000256" key="3">
    <source>
        <dbReference type="ARBA" id="ARBA00022989"/>
    </source>
</evidence>
<keyword evidence="3" id="KW-1133">Transmembrane helix</keyword>
<protein>
    <recommendedName>
        <fullName evidence="7">Ima1 N-terminal domain-containing protein</fullName>
    </recommendedName>
</protein>
<evidence type="ECO:0000256" key="6">
    <source>
        <dbReference type="SAM" id="MobiDB-lite"/>
    </source>
</evidence>
<feature type="region of interest" description="Disordered" evidence="6">
    <location>
        <begin position="57"/>
        <end position="79"/>
    </location>
</feature>
<comment type="caution">
    <text evidence="8">The sequence shown here is derived from an EMBL/GenBank/DDBJ whole genome shotgun (WGS) entry which is preliminary data.</text>
</comment>
<gene>
    <name evidence="8" type="ORF">VTJ49DRAFT_2832</name>
</gene>
<keyword evidence="5" id="KW-0539">Nucleus</keyword>
<name>A0ABR3V9R5_HUMIN</name>
<evidence type="ECO:0000313" key="9">
    <source>
        <dbReference type="Proteomes" id="UP001583172"/>
    </source>
</evidence>
<evidence type="ECO:0000259" key="7">
    <source>
        <dbReference type="Pfam" id="PF09779"/>
    </source>
</evidence>
<accession>A0ABR3V9R5</accession>